<evidence type="ECO:0000313" key="2">
    <source>
        <dbReference type="Proteomes" id="UP000887540"/>
    </source>
</evidence>
<dbReference type="Pfam" id="PF00626">
    <property type="entry name" value="Gelsolin"/>
    <property type="match status" value="1"/>
</dbReference>
<dbReference type="InterPro" id="IPR007122">
    <property type="entry name" value="Villin/Gelsolin"/>
</dbReference>
<dbReference type="InterPro" id="IPR029006">
    <property type="entry name" value="ADF-H/Gelsolin-like_dom_sf"/>
</dbReference>
<accession>A0A914DJE8</accession>
<evidence type="ECO:0000313" key="3">
    <source>
        <dbReference type="WBParaSite" id="ACRNAN_scaffold27913.g7115.t1"/>
    </source>
</evidence>
<feature type="domain" description="Gelsolin-like" evidence="1">
    <location>
        <begin position="13"/>
        <end position="57"/>
    </location>
</feature>
<dbReference type="Proteomes" id="UP000887540">
    <property type="component" value="Unplaced"/>
</dbReference>
<dbReference type="PRINTS" id="PR00597">
    <property type="entry name" value="GELSOLIN"/>
</dbReference>
<evidence type="ECO:0000259" key="1">
    <source>
        <dbReference type="Pfam" id="PF00626"/>
    </source>
</evidence>
<name>A0A914DJE8_9BILA</name>
<dbReference type="AlphaFoldDB" id="A0A914DJE8"/>
<dbReference type="SUPFAM" id="SSF55753">
    <property type="entry name" value="Actin depolymerizing proteins"/>
    <property type="match status" value="1"/>
</dbReference>
<dbReference type="GO" id="GO:0051015">
    <property type="term" value="F:actin filament binding"/>
    <property type="evidence" value="ECO:0007669"/>
    <property type="project" value="InterPro"/>
</dbReference>
<proteinExistence type="predicted"/>
<dbReference type="Gene3D" id="3.40.20.10">
    <property type="entry name" value="Severin"/>
    <property type="match status" value="1"/>
</dbReference>
<dbReference type="InterPro" id="IPR007123">
    <property type="entry name" value="Gelsolin-like_dom"/>
</dbReference>
<reference evidence="3" key="1">
    <citation type="submission" date="2022-11" db="UniProtKB">
        <authorList>
            <consortium name="WormBaseParasite"/>
        </authorList>
    </citation>
    <scope>IDENTIFICATION</scope>
</reference>
<keyword evidence="2" id="KW-1185">Reference proteome</keyword>
<sequence>DSKTIKRLLDEVYGQFYDSECYLILKTYGTPTYSWDIHFWLGSKSSTDLQTVAAYRA</sequence>
<protein>
    <submittedName>
        <fullName evidence="3">Gelsolin-like domain-containing protein</fullName>
    </submittedName>
</protein>
<organism evidence="2 3">
    <name type="scientific">Acrobeloides nanus</name>
    <dbReference type="NCBI Taxonomy" id="290746"/>
    <lineage>
        <taxon>Eukaryota</taxon>
        <taxon>Metazoa</taxon>
        <taxon>Ecdysozoa</taxon>
        <taxon>Nematoda</taxon>
        <taxon>Chromadorea</taxon>
        <taxon>Rhabditida</taxon>
        <taxon>Tylenchina</taxon>
        <taxon>Cephalobomorpha</taxon>
        <taxon>Cephaloboidea</taxon>
        <taxon>Cephalobidae</taxon>
        <taxon>Acrobeloides</taxon>
    </lineage>
</organism>
<dbReference type="WBParaSite" id="ACRNAN_scaffold27913.g7115.t1">
    <property type="protein sequence ID" value="ACRNAN_scaffold27913.g7115.t1"/>
    <property type="gene ID" value="ACRNAN_scaffold27913.g7115"/>
</dbReference>